<keyword evidence="4" id="KW-1003">Cell membrane</keyword>
<evidence type="ECO:0000256" key="10">
    <source>
        <dbReference type="SAM" id="Coils"/>
    </source>
</evidence>
<keyword evidence="8" id="KW-0472">Membrane</keyword>
<feature type="domain" description="ABC-2 type transporter transmembrane" evidence="11">
    <location>
        <begin position="14"/>
        <end position="201"/>
    </location>
</feature>
<comment type="subunit">
    <text evidence="9">Homodimer. Interacts with EssB.</text>
</comment>
<keyword evidence="5" id="KW-0812">Transmembrane</keyword>
<evidence type="ECO:0000256" key="8">
    <source>
        <dbReference type="ARBA" id="ARBA00023136"/>
    </source>
</evidence>
<dbReference type="Proteomes" id="UP001549122">
    <property type="component" value="Unassembled WGS sequence"/>
</dbReference>
<keyword evidence="13" id="KW-1185">Reference proteome</keyword>
<evidence type="ECO:0000256" key="2">
    <source>
        <dbReference type="ARBA" id="ARBA00008338"/>
    </source>
</evidence>
<dbReference type="EMBL" id="JBEPLO010000009">
    <property type="protein sequence ID" value="MET3557899.1"/>
    <property type="molecule type" value="Genomic_DNA"/>
</dbReference>
<name>A0ABV2FH60_9STRE</name>
<protein>
    <recommendedName>
        <fullName evidence="3">Type VII secretion system accessory factor EsaA</fullName>
    </recommendedName>
</protein>
<evidence type="ECO:0000256" key="9">
    <source>
        <dbReference type="ARBA" id="ARBA00046722"/>
    </source>
</evidence>
<dbReference type="InterPro" id="IPR051328">
    <property type="entry name" value="T7SS_ABC-Transporter"/>
</dbReference>
<keyword evidence="7" id="KW-0843">Virulence</keyword>
<accession>A0ABV2FH60</accession>
<evidence type="ECO:0000259" key="11">
    <source>
        <dbReference type="Pfam" id="PF12698"/>
    </source>
</evidence>
<dbReference type="Gene3D" id="3.40.1710.10">
    <property type="entry name" value="abc type-2 transporter like domain"/>
    <property type="match status" value="1"/>
</dbReference>
<evidence type="ECO:0000256" key="3">
    <source>
        <dbReference type="ARBA" id="ARBA00020819"/>
    </source>
</evidence>
<evidence type="ECO:0000256" key="1">
    <source>
        <dbReference type="ARBA" id="ARBA00004651"/>
    </source>
</evidence>
<dbReference type="PANTHER" id="PTHR43077:SF10">
    <property type="entry name" value="TRANSPORT PERMEASE PROTEIN"/>
    <property type="match status" value="1"/>
</dbReference>
<evidence type="ECO:0000256" key="6">
    <source>
        <dbReference type="ARBA" id="ARBA00022989"/>
    </source>
</evidence>
<evidence type="ECO:0000313" key="12">
    <source>
        <dbReference type="EMBL" id="MET3557899.1"/>
    </source>
</evidence>
<dbReference type="RefSeq" id="WP_354364839.1">
    <property type="nucleotide sequence ID" value="NZ_JBEPLO010000009.1"/>
</dbReference>
<reference evidence="12 13" key="1">
    <citation type="submission" date="2024-06" db="EMBL/GenBank/DDBJ databases">
        <title>Genomic Encyclopedia of Type Strains, Phase IV (KMG-IV): sequencing the most valuable type-strain genomes for metagenomic binning, comparative biology and taxonomic classification.</title>
        <authorList>
            <person name="Goeker M."/>
        </authorList>
    </citation>
    <scope>NUCLEOTIDE SEQUENCE [LARGE SCALE GENOMIC DNA]</scope>
    <source>
        <strain evidence="12 13">DSM 28303</strain>
    </source>
</reference>
<feature type="coiled-coil region" evidence="10">
    <location>
        <begin position="309"/>
        <end position="340"/>
    </location>
</feature>
<dbReference type="PANTHER" id="PTHR43077">
    <property type="entry name" value="TRANSPORT PERMEASE YVFS-RELATED"/>
    <property type="match status" value="1"/>
</dbReference>
<gene>
    <name evidence="12" type="ORF">ABID29_001011</name>
</gene>
<evidence type="ECO:0000256" key="7">
    <source>
        <dbReference type="ARBA" id="ARBA00023026"/>
    </source>
</evidence>
<dbReference type="InterPro" id="IPR013525">
    <property type="entry name" value="ABC2_TM"/>
</dbReference>
<sequence>MMKTNGIKLAKIIAAICLFTGLLLALNRQVSQSQKDHAIAVKEQESRLNVAIVNEDQGGEFEGTVYHLAKNYIKQLEKDNSHQWTVVSRSSAERGLEQGTYQLAIFIPNQFTSKLLDINAVAPEKTTVTYKVNSSGNATVEQLAKQTGQKVVTDLNQQLVDMFMASILGNLYKAQQNVQSVIDTQKVNIGSYQTSIYDNALNFRSSLPSLMETAQSSWMSNDQLIANLSTLNTLFDEMQSGQSNYSGQLADLIAKRSSGQISQAAFMAELLDMNNLVTENGALYETIKTNQDSLLTDLTGPETGALNTNTEANAQLTQLLTDLQAQREALETKVADMRSGIATALDEYYGIESGVSSLTLRFWPNTIQLP</sequence>
<keyword evidence="6" id="KW-1133">Transmembrane helix</keyword>
<evidence type="ECO:0000256" key="5">
    <source>
        <dbReference type="ARBA" id="ARBA00022692"/>
    </source>
</evidence>
<comment type="caution">
    <text evidence="12">The sequence shown here is derived from an EMBL/GenBank/DDBJ whole genome shotgun (WGS) entry which is preliminary data.</text>
</comment>
<evidence type="ECO:0000313" key="13">
    <source>
        <dbReference type="Proteomes" id="UP001549122"/>
    </source>
</evidence>
<dbReference type="Pfam" id="PF12698">
    <property type="entry name" value="ABC2_membrane_3"/>
    <property type="match status" value="1"/>
</dbReference>
<comment type="subcellular location">
    <subcellularLocation>
        <location evidence="1">Cell membrane</location>
        <topology evidence="1">Multi-pass membrane protein</topology>
    </subcellularLocation>
</comment>
<dbReference type="InterPro" id="IPR023838">
    <property type="entry name" value="T7SS_EsaA"/>
</dbReference>
<comment type="similarity">
    <text evidence="2">Belongs to the EsaA family.</text>
</comment>
<organism evidence="12 13">
    <name type="scientific">Streptococcus rupicaprae</name>
    <dbReference type="NCBI Taxonomy" id="759619"/>
    <lineage>
        <taxon>Bacteria</taxon>
        <taxon>Bacillati</taxon>
        <taxon>Bacillota</taxon>
        <taxon>Bacilli</taxon>
        <taxon>Lactobacillales</taxon>
        <taxon>Streptococcaceae</taxon>
        <taxon>Streptococcus</taxon>
    </lineage>
</organism>
<dbReference type="NCBIfam" id="TIGR03929">
    <property type="entry name" value="T7_esaA_Nterm"/>
    <property type="match status" value="1"/>
</dbReference>
<evidence type="ECO:0000256" key="4">
    <source>
        <dbReference type="ARBA" id="ARBA00022475"/>
    </source>
</evidence>
<proteinExistence type="inferred from homology"/>
<keyword evidence="10" id="KW-0175">Coiled coil</keyword>